<keyword evidence="2 4" id="KW-0238">DNA-binding</keyword>
<gene>
    <name evidence="6" type="ORF">CP97_14535</name>
</gene>
<feature type="domain" description="HTH tetR-type" evidence="5">
    <location>
        <begin position="1"/>
        <end position="61"/>
    </location>
</feature>
<dbReference type="Gene3D" id="1.10.357.10">
    <property type="entry name" value="Tetracycline Repressor, domain 2"/>
    <property type="match status" value="1"/>
</dbReference>
<dbReference type="STRING" id="1648404.CP97_14535"/>
<reference evidence="6 7" key="1">
    <citation type="journal article" date="2015" name="Int. J. Syst. Evol. Microbiol.">
        <title>Erythrobacter atlanticus sp. nov., a bacterium from ocean sediment able to degrade polycyclic aromatic hydrocarbons.</title>
        <authorList>
            <person name="Zhuang L."/>
            <person name="Liu Y."/>
            <person name="Wang L."/>
            <person name="Wang W."/>
            <person name="Shao Z."/>
        </authorList>
    </citation>
    <scope>NUCLEOTIDE SEQUENCE [LARGE SCALE GENOMIC DNA]</scope>
    <source>
        <strain evidence="7">s21-N3</strain>
    </source>
</reference>
<dbReference type="InterPro" id="IPR001647">
    <property type="entry name" value="HTH_TetR"/>
</dbReference>
<dbReference type="Pfam" id="PF00440">
    <property type="entry name" value="TetR_N"/>
    <property type="match status" value="1"/>
</dbReference>
<dbReference type="RefSeq" id="WP_161485473.1">
    <property type="nucleotide sequence ID" value="NZ_CP011310.1"/>
</dbReference>
<dbReference type="SUPFAM" id="SSF46689">
    <property type="entry name" value="Homeodomain-like"/>
    <property type="match status" value="1"/>
</dbReference>
<organism evidence="6 7">
    <name type="scientific">Aurantiacibacter atlanticus</name>
    <dbReference type="NCBI Taxonomy" id="1648404"/>
    <lineage>
        <taxon>Bacteria</taxon>
        <taxon>Pseudomonadati</taxon>
        <taxon>Pseudomonadota</taxon>
        <taxon>Alphaproteobacteria</taxon>
        <taxon>Sphingomonadales</taxon>
        <taxon>Erythrobacteraceae</taxon>
        <taxon>Aurantiacibacter</taxon>
    </lineage>
</organism>
<evidence type="ECO:0000313" key="7">
    <source>
        <dbReference type="Proteomes" id="UP000059113"/>
    </source>
</evidence>
<name>A0A0H4VJ37_9SPHN</name>
<dbReference type="InterPro" id="IPR050109">
    <property type="entry name" value="HTH-type_TetR-like_transc_reg"/>
</dbReference>
<reference evidence="7" key="2">
    <citation type="submission" date="2015-04" db="EMBL/GenBank/DDBJ databases">
        <title>The complete genome sequence of Erythrobacter sp. s21-N3.</title>
        <authorList>
            <person name="Zhuang L."/>
            <person name="Liu Y."/>
            <person name="Shao Z."/>
        </authorList>
    </citation>
    <scope>NUCLEOTIDE SEQUENCE [LARGE SCALE GENOMIC DNA]</scope>
    <source>
        <strain evidence="7">s21-N3</strain>
    </source>
</reference>
<sequence>MALSRKILRTARQVFLEEGFVRTTTERIAERAAISKRTLYTRYRGKSALFETVILAEIHDRLNDLEQDIPDLGDVTQDLAALAENLLSWMLSDIHIAMERAVMAEASRFPALAQKLYEFGFIRTTKLVVRVLERADETGEIAVSDTDFAAEQFVSVVILSPFRRAALGISDAGFTPETAERMNRSVHLFVHGCRSSAKI</sequence>
<dbReference type="AlphaFoldDB" id="A0A0H4VJ37"/>
<dbReference type="InterPro" id="IPR036271">
    <property type="entry name" value="Tet_transcr_reg_TetR-rel_C_sf"/>
</dbReference>
<dbReference type="PRINTS" id="PR00455">
    <property type="entry name" value="HTHTETR"/>
</dbReference>
<evidence type="ECO:0000259" key="5">
    <source>
        <dbReference type="PROSITE" id="PS50977"/>
    </source>
</evidence>
<feature type="DNA-binding region" description="H-T-H motif" evidence="4">
    <location>
        <begin position="24"/>
        <end position="43"/>
    </location>
</feature>
<dbReference type="PANTHER" id="PTHR30055">
    <property type="entry name" value="HTH-TYPE TRANSCRIPTIONAL REGULATOR RUTR"/>
    <property type="match status" value="1"/>
</dbReference>
<accession>A0A0H4VJ37</accession>
<dbReference type="InterPro" id="IPR009057">
    <property type="entry name" value="Homeodomain-like_sf"/>
</dbReference>
<keyword evidence="3" id="KW-0804">Transcription</keyword>
<dbReference type="EMBL" id="CP011310">
    <property type="protein sequence ID" value="AKQ42984.2"/>
    <property type="molecule type" value="Genomic_DNA"/>
</dbReference>
<dbReference type="Gene3D" id="1.10.10.60">
    <property type="entry name" value="Homeodomain-like"/>
    <property type="match status" value="1"/>
</dbReference>
<proteinExistence type="predicted"/>
<evidence type="ECO:0000313" key="6">
    <source>
        <dbReference type="EMBL" id="AKQ42984.2"/>
    </source>
</evidence>
<keyword evidence="7" id="KW-1185">Reference proteome</keyword>
<evidence type="ECO:0000256" key="2">
    <source>
        <dbReference type="ARBA" id="ARBA00023125"/>
    </source>
</evidence>
<dbReference type="SUPFAM" id="SSF48498">
    <property type="entry name" value="Tetracyclin repressor-like, C-terminal domain"/>
    <property type="match status" value="1"/>
</dbReference>
<protein>
    <submittedName>
        <fullName evidence="6">TetR family transcriptional regulator</fullName>
    </submittedName>
</protein>
<dbReference type="GO" id="GO:0000976">
    <property type="term" value="F:transcription cis-regulatory region binding"/>
    <property type="evidence" value="ECO:0007669"/>
    <property type="project" value="TreeGrafter"/>
</dbReference>
<dbReference type="Proteomes" id="UP000059113">
    <property type="component" value="Chromosome"/>
</dbReference>
<dbReference type="GO" id="GO:0003700">
    <property type="term" value="F:DNA-binding transcription factor activity"/>
    <property type="evidence" value="ECO:0007669"/>
    <property type="project" value="TreeGrafter"/>
</dbReference>
<evidence type="ECO:0000256" key="4">
    <source>
        <dbReference type="PROSITE-ProRule" id="PRU00335"/>
    </source>
</evidence>
<keyword evidence="1" id="KW-0805">Transcription regulation</keyword>
<dbReference type="PROSITE" id="PS50977">
    <property type="entry name" value="HTH_TETR_2"/>
    <property type="match status" value="1"/>
</dbReference>
<evidence type="ECO:0000256" key="1">
    <source>
        <dbReference type="ARBA" id="ARBA00023015"/>
    </source>
</evidence>
<dbReference type="PANTHER" id="PTHR30055:SF234">
    <property type="entry name" value="HTH-TYPE TRANSCRIPTIONAL REGULATOR BETI"/>
    <property type="match status" value="1"/>
</dbReference>
<dbReference type="KEGG" id="ery:CP97_14535"/>
<dbReference type="InterPro" id="IPR039536">
    <property type="entry name" value="TetR_C_Proteobacteria"/>
</dbReference>
<dbReference type="Pfam" id="PF14246">
    <property type="entry name" value="TetR_C_7"/>
    <property type="match status" value="1"/>
</dbReference>
<evidence type="ECO:0000256" key="3">
    <source>
        <dbReference type="ARBA" id="ARBA00023163"/>
    </source>
</evidence>